<dbReference type="EMBL" id="HBIX01023273">
    <property type="protein sequence ID" value="CAE0723372.1"/>
    <property type="molecule type" value="Transcribed_RNA"/>
</dbReference>
<proteinExistence type="predicted"/>
<gene>
    <name evidence="3" type="ORF">PAUS00366_LOCUS16128</name>
</gene>
<feature type="region of interest" description="Disordered" evidence="1">
    <location>
        <begin position="1"/>
        <end position="24"/>
    </location>
</feature>
<feature type="domain" description="Domain of unknown function at the cortex 1" evidence="2">
    <location>
        <begin position="338"/>
        <end position="579"/>
    </location>
</feature>
<feature type="region of interest" description="Disordered" evidence="1">
    <location>
        <begin position="36"/>
        <end position="93"/>
    </location>
</feature>
<dbReference type="PANTHER" id="PTHR34826">
    <property type="entry name" value="UPF0590 PROTEIN C409.17C"/>
    <property type="match status" value="1"/>
</dbReference>
<feature type="compositionally biased region" description="Basic and acidic residues" evidence="1">
    <location>
        <begin position="67"/>
        <end position="85"/>
    </location>
</feature>
<protein>
    <recommendedName>
        <fullName evidence="2">Domain of unknown function at the cortex 1 domain-containing protein</fullName>
    </recommendedName>
</protein>
<sequence>MITTSTNTNTSTSTSMNIHSDANRSQLVFEESNRRLMGGGPIADDNTANDDDKNTDDDTNTGGKRLQTNDRDQYRRQEYRNKHPYQDSSGYIPEDPTVQESIECIFASQLEDGLGLWDDDDDKDHDGINTNHQGSFETLDKVQSSCSSSSTDGGMNMNMNMTNLIPPSVVQQSRMNRKDRKNSNRSLYAGMSQTKKRYEQASLVYVGTFDPSCPSPTRNTSISHDNNNVSSVDNSLDGAAIYDTVNPLPCKCATSFLPAIEPKDWPQAPIALRPTPGSGTKVKAIRFCNSNEPLWVPGSHLTWSQNLARRWGRKYEDQSPHFACCEQCVLLPVNNGNEIPGESLVIDFESDLFEGTLFLRLRYTDGTTPEPYDDSKGYFAGVNRRYQASIRGRFKKVLPFTELHNGFRLQRQFGKLPSKWVLKSTLKVVSFFAPQLDIKLEGLDKPYSITPLGSAPQCIVIDDPDATNSLDGKTEEPAEAHRSLLGVPLKAETSLQRAKMRKKAFDKLYVQKSSEIVTDPTKIYTFEFLQHMLNFQDFTIEMGSVLGSLELEHMLNGQPLQILAEHVPTRGCLWSFDVWNECLWAKAKEHDEAATAK</sequence>
<accession>A0A7S4AQ72</accession>
<reference evidence="3" key="1">
    <citation type="submission" date="2021-01" db="EMBL/GenBank/DDBJ databases">
        <authorList>
            <person name="Corre E."/>
            <person name="Pelletier E."/>
            <person name="Niang G."/>
            <person name="Scheremetjew M."/>
            <person name="Finn R."/>
            <person name="Kale V."/>
            <person name="Holt S."/>
            <person name="Cochrane G."/>
            <person name="Meng A."/>
            <person name="Brown T."/>
            <person name="Cohen L."/>
        </authorList>
    </citation>
    <scope>NUCLEOTIDE SEQUENCE</scope>
    <source>
        <strain evidence="3">10249 10 AB</strain>
    </source>
</reference>
<feature type="compositionally biased region" description="Acidic residues" evidence="1">
    <location>
        <begin position="47"/>
        <end position="59"/>
    </location>
</feature>
<dbReference type="PANTHER" id="PTHR34826:SF2">
    <property type="entry name" value="UPF0590 PROTEIN C409.17C"/>
    <property type="match status" value="1"/>
</dbReference>
<feature type="compositionally biased region" description="Low complexity" evidence="1">
    <location>
        <begin position="1"/>
        <end position="15"/>
    </location>
</feature>
<name>A0A7S4AQ72_9STRA</name>
<evidence type="ECO:0000256" key="1">
    <source>
        <dbReference type="SAM" id="MobiDB-lite"/>
    </source>
</evidence>
<evidence type="ECO:0000313" key="3">
    <source>
        <dbReference type="EMBL" id="CAE0723372.1"/>
    </source>
</evidence>
<dbReference type="InterPro" id="IPR013897">
    <property type="entry name" value="Duc1"/>
</dbReference>
<dbReference type="Pfam" id="PF08588">
    <property type="entry name" value="Duc1"/>
    <property type="match status" value="1"/>
</dbReference>
<organism evidence="3">
    <name type="scientific">Pseudo-nitzschia australis</name>
    <dbReference type="NCBI Taxonomy" id="44445"/>
    <lineage>
        <taxon>Eukaryota</taxon>
        <taxon>Sar</taxon>
        <taxon>Stramenopiles</taxon>
        <taxon>Ochrophyta</taxon>
        <taxon>Bacillariophyta</taxon>
        <taxon>Bacillariophyceae</taxon>
        <taxon>Bacillariophycidae</taxon>
        <taxon>Bacillariales</taxon>
        <taxon>Bacillariaceae</taxon>
        <taxon>Pseudo-nitzschia</taxon>
    </lineage>
</organism>
<dbReference type="AlphaFoldDB" id="A0A7S4AQ72"/>
<evidence type="ECO:0000259" key="2">
    <source>
        <dbReference type="Pfam" id="PF08588"/>
    </source>
</evidence>